<evidence type="ECO:0000259" key="9">
    <source>
        <dbReference type="PROSITE" id="PS50011"/>
    </source>
</evidence>
<dbReference type="GO" id="GO:0005524">
    <property type="term" value="F:ATP binding"/>
    <property type="evidence" value="ECO:0007669"/>
    <property type="project" value="UniProtKB-KW"/>
</dbReference>
<dbReference type="InterPro" id="IPR011009">
    <property type="entry name" value="Kinase-like_dom_sf"/>
</dbReference>
<protein>
    <recommendedName>
        <fullName evidence="9">Protein kinase domain-containing protein</fullName>
    </recommendedName>
</protein>
<feature type="binding site" evidence="7">
    <location>
        <begin position="70"/>
        <end position="71"/>
    </location>
    <ligand>
        <name>ATP</name>
        <dbReference type="ChEBI" id="CHEBI:30616"/>
    </ligand>
</feature>
<evidence type="ECO:0000256" key="3">
    <source>
        <dbReference type="ARBA" id="ARBA00022741"/>
    </source>
</evidence>
<dbReference type="PANTHER" id="PTHR24350">
    <property type="entry name" value="SERINE/THREONINE-PROTEIN KINASE IAL-RELATED"/>
    <property type="match status" value="1"/>
</dbReference>
<keyword evidence="2" id="KW-0808">Transferase</keyword>
<evidence type="ECO:0000256" key="4">
    <source>
        <dbReference type="ARBA" id="ARBA00022777"/>
    </source>
</evidence>
<dbReference type="EMBL" id="GL378325">
    <property type="protein sequence ID" value="EFJ51962.1"/>
    <property type="molecule type" value="Genomic_DNA"/>
</dbReference>
<evidence type="ECO:0000256" key="1">
    <source>
        <dbReference type="ARBA" id="ARBA00022527"/>
    </source>
</evidence>
<proteinExistence type="predicted"/>
<sequence length="227" mass="25293">VVGLLAVFEDKALVYLVFEACMGGDLYAHLIRNRGTLHEEYLVTKVVFPLLSVLQQLHKLHIIHRDIKPENIFLTETGEIALGDFGLAGHKFQDRMTERVGTLDYMAPEASDGVKAYDEKIDIWATGVLVYELLVGRPPFEVDDPQETARLILSGQASDFPVHISQYARDFVAQALTKDADLRPSAEQLLQHPWLRHYFGGKIPDPSVATGGLITVGVLKSWLAASW</sequence>
<evidence type="ECO:0000256" key="5">
    <source>
        <dbReference type="ARBA" id="ARBA00022840"/>
    </source>
</evidence>
<name>D8TJW9_VOLCA</name>
<dbReference type="InParanoid" id="D8TJW9"/>
<dbReference type="SUPFAM" id="SSF56112">
    <property type="entry name" value="Protein kinase-like (PK-like)"/>
    <property type="match status" value="1"/>
</dbReference>
<feature type="binding site" evidence="7">
    <location>
        <position position="84"/>
    </location>
    <ligand>
        <name>ATP</name>
        <dbReference type="ChEBI" id="CHEBI:30616"/>
    </ligand>
</feature>
<dbReference type="RefSeq" id="XP_002946736.1">
    <property type="nucleotide sequence ID" value="XM_002946690.1"/>
</dbReference>
<dbReference type="GeneID" id="9617931"/>
<dbReference type="InterPro" id="IPR030616">
    <property type="entry name" value="Aur-like"/>
</dbReference>
<feature type="cross-link" description="Glycyl lysine isopeptide (Lys-Gly) (interchain with G-Cter in SUMO2)" evidence="8">
    <location>
        <position position="68"/>
    </location>
</feature>
<dbReference type="Gene3D" id="1.10.510.10">
    <property type="entry name" value="Transferase(Phosphotransferase) domain 1"/>
    <property type="match status" value="1"/>
</dbReference>
<dbReference type="AlphaFoldDB" id="D8TJW9"/>
<accession>D8TJW9</accession>
<organism evidence="11">
    <name type="scientific">Volvox carteri f. nagariensis</name>
    <dbReference type="NCBI Taxonomy" id="3068"/>
    <lineage>
        <taxon>Eukaryota</taxon>
        <taxon>Viridiplantae</taxon>
        <taxon>Chlorophyta</taxon>
        <taxon>core chlorophytes</taxon>
        <taxon>Chlorophyceae</taxon>
        <taxon>CS clade</taxon>
        <taxon>Chlamydomonadales</taxon>
        <taxon>Volvocaceae</taxon>
        <taxon>Volvox</taxon>
    </lineage>
</organism>
<evidence type="ECO:0000256" key="2">
    <source>
        <dbReference type="ARBA" id="ARBA00022679"/>
    </source>
</evidence>
<dbReference type="PROSITE" id="PS50011">
    <property type="entry name" value="PROTEIN_KINASE_DOM"/>
    <property type="match status" value="1"/>
</dbReference>
<evidence type="ECO:0000256" key="8">
    <source>
        <dbReference type="PIRSR" id="PIRSR630616-3"/>
    </source>
</evidence>
<keyword evidence="4" id="KW-0418">Kinase</keyword>
<dbReference type="Pfam" id="PF00069">
    <property type="entry name" value="Pkinase"/>
    <property type="match status" value="1"/>
</dbReference>
<keyword evidence="11" id="KW-1185">Reference proteome</keyword>
<dbReference type="OrthoDB" id="40902at2759"/>
<dbReference type="STRING" id="3068.D8TJW9"/>
<keyword evidence="3 7" id="KW-0547">Nucleotide-binding</keyword>
<dbReference type="Proteomes" id="UP000001058">
    <property type="component" value="Unassembled WGS sequence"/>
</dbReference>
<feature type="active site" description="Proton acceptor" evidence="6">
    <location>
        <position position="66"/>
    </location>
</feature>
<dbReference type="SMART" id="SM00220">
    <property type="entry name" value="S_TKc"/>
    <property type="match status" value="1"/>
</dbReference>
<dbReference type="PROSITE" id="PS00108">
    <property type="entry name" value="PROTEIN_KINASE_ST"/>
    <property type="match status" value="1"/>
</dbReference>
<evidence type="ECO:0000313" key="10">
    <source>
        <dbReference type="EMBL" id="EFJ51962.1"/>
    </source>
</evidence>
<reference evidence="10 11" key="1">
    <citation type="journal article" date="2010" name="Science">
        <title>Genomic analysis of organismal complexity in the multicellular green alga Volvox carteri.</title>
        <authorList>
            <person name="Prochnik S.E."/>
            <person name="Umen J."/>
            <person name="Nedelcu A.M."/>
            <person name="Hallmann A."/>
            <person name="Miller S.M."/>
            <person name="Nishii I."/>
            <person name="Ferris P."/>
            <person name="Kuo A."/>
            <person name="Mitros T."/>
            <person name="Fritz-Laylin L.K."/>
            <person name="Hellsten U."/>
            <person name="Chapman J."/>
            <person name="Simakov O."/>
            <person name="Rensing S.A."/>
            <person name="Terry A."/>
            <person name="Pangilinan J."/>
            <person name="Kapitonov V."/>
            <person name="Jurka J."/>
            <person name="Salamov A."/>
            <person name="Shapiro H."/>
            <person name="Schmutz J."/>
            <person name="Grimwood J."/>
            <person name="Lindquist E."/>
            <person name="Lucas S."/>
            <person name="Grigoriev I.V."/>
            <person name="Schmitt R."/>
            <person name="Kirk D."/>
            <person name="Rokhsar D.S."/>
        </authorList>
    </citation>
    <scope>NUCLEOTIDE SEQUENCE [LARGE SCALE GENOMIC DNA]</scope>
    <source>
        <strain evidence="11">f. Nagariensis / Eve</strain>
    </source>
</reference>
<feature type="non-terminal residue" evidence="10">
    <location>
        <position position="1"/>
    </location>
</feature>
<dbReference type="KEGG" id="vcn:VOLCADRAFT_56153"/>
<dbReference type="eggNOG" id="KOG0580">
    <property type="taxonomic scope" value="Eukaryota"/>
</dbReference>
<dbReference type="InterPro" id="IPR008271">
    <property type="entry name" value="Ser/Thr_kinase_AS"/>
</dbReference>
<evidence type="ECO:0000313" key="11">
    <source>
        <dbReference type="Proteomes" id="UP000001058"/>
    </source>
</evidence>
<dbReference type="InterPro" id="IPR000719">
    <property type="entry name" value="Prot_kinase_dom"/>
</dbReference>
<evidence type="ECO:0000256" key="7">
    <source>
        <dbReference type="PIRSR" id="PIRSR630616-2"/>
    </source>
</evidence>
<keyword evidence="5 7" id="KW-0067">ATP-binding</keyword>
<keyword evidence="1" id="KW-0723">Serine/threonine-protein kinase</keyword>
<dbReference type="PIRSF" id="PIRSF000654">
    <property type="entry name" value="Integrin-linked_kinase"/>
    <property type="match status" value="1"/>
</dbReference>
<gene>
    <name evidence="10" type="ORF">VOLCADRAFT_56153</name>
</gene>
<dbReference type="GO" id="GO:0004674">
    <property type="term" value="F:protein serine/threonine kinase activity"/>
    <property type="evidence" value="ECO:0007669"/>
    <property type="project" value="UniProtKB-KW"/>
</dbReference>
<evidence type="ECO:0000256" key="6">
    <source>
        <dbReference type="PIRSR" id="PIRSR630616-1"/>
    </source>
</evidence>
<feature type="domain" description="Protein kinase" evidence="9">
    <location>
        <begin position="1"/>
        <end position="195"/>
    </location>
</feature>